<dbReference type="Proteomes" id="UP000887575">
    <property type="component" value="Unassembled WGS sequence"/>
</dbReference>
<dbReference type="InterPro" id="IPR037291">
    <property type="entry name" value="DUF4139"/>
</dbReference>
<accession>A0AAF3EED4</accession>
<feature type="domain" description="DUF4139" evidence="3">
    <location>
        <begin position="214"/>
        <end position="498"/>
    </location>
</feature>
<evidence type="ECO:0000259" key="3">
    <source>
        <dbReference type="Pfam" id="PF13598"/>
    </source>
</evidence>
<dbReference type="PANTHER" id="PTHR31005">
    <property type="entry name" value="DUF4139 DOMAIN-CONTAINING PROTEIN"/>
    <property type="match status" value="1"/>
</dbReference>
<feature type="region of interest" description="Disordered" evidence="2">
    <location>
        <begin position="297"/>
        <end position="318"/>
    </location>
</feature>
<evidence type="ECO:0000256" key="1">
    <source>
        <dbReference type="SAM" id="Coils"/>
    </source>
</evidence>
<feature type="coiled-coil region" evidence="1">
    <location>
        <begin position="592"/>
        <end position="619"/>
    </location>
</feature>
<sequence length="1010" mass="112176">MSITKQTIQSDSSQIERVTVFPDRAEIRRKIPLKLEQGINEISINNVLGQICEDSVRASGAGMASIHDIEIGWKNVTKGTLEEAIELRKALIECERAEAWMLVRRNLLKDKLAGLQRLYQNVVGSTTEKKEKGESSNFVVNRSTLDGFKELFDFYEQQATEFGKQEQVLIKEEDECKEKTKEAKQKLNKCIKEKTIRIIKVNLETEEACEVDLFLSYQVTQAEWRPSYDIRVDAMGEEEKMNITYFGCVTQESGEEWRNCRLILSTAIPSFGGSLPPLGTLGVSFKERTPQPCGTTFGASSSGLFGSQPASQTSTSTSGALFGAAPARAPPAEVAKPEMVQVTATVEEQTLASEFTINRLITIPSDNGEHKVTIGVAQVSPILSRESATNTSSLSFLPGKAAIFLDGNFINKIHLKSVSPGEHFSFSLGVDSSIKVIRQPAHNSQGEAGLISKWNTIVKEQKYMVKNSRNEKAVTFYEQIPRSLKERIVVKLLSPDAEIYFEIIPETMSTVQSIECKSTTIERVTVFSDRAEIRRNVALKLETGMNEINIINLPGDILDDSVRISGTGNASIHEVQVAWKEATKKEKDCPQAVELRQKLEVAERENTLIKNRRKILQKKREALDALIGKLGNTQGAQSVQFNAETFEGIGSLFEYYENQVLQFNDSESSLEKEENESNEKVQVIRNELNRYEYPGSVRAVTVILESPEAGEASLTMNYQVYNAFWRPSYDIRVDSKEEEKHMNITYSGRVSQNSGEEWSGCQLVLSTASPSVGGNIPELGTLDVSLYVKPDPQQNYGGYGAEIAHARTQYGSHERKRCAKSRHDAPPMKKITATVQEQALSSEFVIARPAAIPPDGAEHKVTIGAASFQPNLQHECVPSKNNNVYLIGSTRNSSSLPFLPGEAAIFLDGNFITKSQLKAVSPGEYFAVSLGQDASIKVDYKPAHNKQGEAGLINKNNTQVKEQKVIVKNTRKEKVKVTIKEHVPRSTDEKIKVRLLSPTPAPLQHIPEDK</sequence>
<dbReference type="Pfam" id="PF13598">
    <property type="entry name" value="DUF4139"/>
    <property type="match status" value="2"/>
</dbReference>
<evidence type="ECO:0000259" key="4">
    <source>
        <dbReference type="Pfam" id="PF13600"/>
    </source>
</evidence>
<reference evidence="6" key="1">
    <citation type="submission" date="2024-02" db="UniProtKB">
        <authorList>
            <consortium name="WormBaseParasite"/>
        </authorList>
    </citation>
    <scope>IDENTIFICATION</scope>
</reference>
<dbReference type="PANTHER" id="PTHR31005:SF8">
    <property type="entry name" value="DUF4139 DOMAIN-CONTAINING PROTEIN"/>
    <property type="match status" value="1"/>
</dbReference>
<evidence type="ECO:0000256" key="2">
    <source>
        <dbReference type="SAM" id="MobiDB-lite"/>
    </source>
</evidence>
<evidence type="ECO:0000313" key="5">
    <source>
        <dbReference type="Proteomes" id="UP000887575"/>
    </source>
</evidence>
<dbReference type="NCBIfam" id="TIGR02231">
    <property type="entry name" value="mucoidy inhibitor MuiA family protein"/>
    <property type="match status" value="2"/>
</dbReference>
<evidence type="ECO:0008006" key="7">
    <source>
        <dbReference type="Google" id="ProtNLM"/>
    </source>
</evidence>
<name>A0AAF3EED4_9BILA</name>
<dbReference type="AlphaFoldDB" id="A0AAF3EED4"/>
<organism evidence="5 6">
    <name type="scientific">Mesorhabditis belari</name>
    <dbReference type="NCBI Taxonomy" id="2138241"/>
    <lineage>
        <taxon>Eukaryota</taxon>
        <taxon>Metazoa</taxon>
        <taxon>Ecdysozoa</taxon>
        <taxon>Nematoda</taxon>
        <taxon>Chromadorea</taxon>
        <taxon>Rhabditida</taxon>
        <taxon>Rhabditina</taxon>
        <taxon>Rhabditomorpha</taxon>
        <taxon>Rhabditoidea</taxon>
        <taxon>Rhabditidae</taxon>
        <taxon>Mesorhabditinae</taxon>
        <taxon>Mesorhabditis</taxon>
    </lineage>
</organism>
<dbReference type="Pfam" id="PF13600">
    <property type="entry name" value="DUF4140"/>
    <property type="match status" value="2"/>
</dbReference>
<dbReference type="WBParaSite" id="MBELARI_LOCUS12324.2">
    <property type="protein sequence ID" value="MBELARI_LOCUS12324.2"/>
    <property type="gene ID" value="MBELARI_LOCUS12324"/>
</dbReference>
<keyword evidence="5" id="KW-1185">Reference proteome</keyword>
<keyword evidence="1" id="KW-0175">Coiled coil</keyword>
<evidence type="ECO:0000313" key="6">
    <source>
        <dbReference type="WBParaSite" id="MBELARI_LOCUS12324.2"/>
    </source>
</evidence>
<feature type="domain" description="DUF4140" evidence="4">
    <location>
        <begin position="524"/>
        <end position="623"/>
    </location>
</feature>
<protein>
    <recommendedName>
        <fullName evidence="7">Protein F37C4.5</fullName>
    </recommendedName>
</protein>
<dbReference type="InterPro" id="IPR025554">
    <property type="entry name" value="DUF4140"/>
</dbReference>
<feature type="domain" description="DUF4139" evidence="3">
    <location>
        <begin position="714"/>
        <end position="1004"/>
    </location>
</feature>
<feature type="domain" description="DUF4140" evidence="4">
    <location>
        <begin position="18"/>
        <end position="112"/>
    </location>
</feature>
<dbReference type="InterPro" id="IPR011935">
    <property type="entry name" value="CHP02231"/>
</dbReference>
<proteinExistence type="predicted"/>
<feature type="compositionally biased region" description="Low complexity" evidence="2">
    <location>
        <begin position="306"/>
        <end position="318"/>
    </location>
</feature>